<dbReference type="SMART" id="SM00849">
    <property type="entry name" value="Lactamase_B"/>
    <property type="match status" value="1"/>
</dbReference>
<reference evidence="2" key="2">
    <citation type="submission" date="2019-07" db="EMBL/GenBank/DDBJ databases">
        <authorList>
            <person name="Seetharam A."/>
            <person name="Woodhouse M."/>
            <person name="Cannon E."/>
        </authorList>
    </citation>
    <scope>NUCLEOTIDE SEQUENCE [LARGE SCALE GENOMIC DNA]</scope>
    <source>
        <strain evidence="2">cv. B73</strain>
    </source>
</reference>
<dbReference type="Gene3D" id="3.60.15.10">
    <property type="entry name" value="Ribonuclease Z/Hydroxyacylglutathione hydrolase-like"/>
    <property type="match status" value="2"/>
</dbReference>
<reference evidence="3" key="1">
    <citation type="submission" date="2015-12" db="EMBL/GenBank/DDBJ databases">
        <title>Update maize B73 reference genome by single molecule sequencing technologies.</title>
        <authorList>
            <consortium name="Maize Genome Sequencing Project"/>
            <person name="Ware D."/>
        </authorList>
    </citation>
    <scope>NUCLEOTIDE SEQUENCE [LARGE SCALE GENOMIC DNA]</scope>
    <source>
        <strain evidence="3">cv. B73</strain>
    </source>
</reference>
<feature type="domain" description="Metallo-beta-lactamase" evidence="1">
    <location>
        <begin position="205"/>
        <end position="346"/>
    </location>
</feature>
<dbReference type="EnsemblPlants" id="Zm00001eb125200_T003">
    <property type="protein sequence ID" value="Zm00001eb125200_P003"/>
    <property type="gene ID" value="Zm00001eb125200"/>
</dbReference>
<protein>
    <recommendedName>
        <fullName evidence="1">Metallo-beta-lactamase domain-containing protein</fullName>
    </recommendedName>
</protein>
<dbReference type="FunFam" id="1.10.10.10:FF:000534">
    <property type="entry name" value="Metallo-hydrolase/oxidoreductase superfamily protein"/>
    <property type="match status" value="1"/>
</dbReference>
<evidence type="ECO:0000313" key="2">
    <source>
        <dbReference type="EnsemblPlants" id="Zm00001eb125200_P003"/>
    </source>
</evidence>
<dbReference type="InterPro" id="IPR001279">
    <property type="entry name" value="Metallo-B-lactamas"/>
</dbReference>
<dbReference type="Gramene" id="Zm00001eb125200_T003">
    <property type="protein sequence ID" value="Zm00001eb125200_P003"/>
    <property type="gene ID" value="Zm00001eb125200"/>
</dbReference>
<sequence length="476" mass="52065">MASPSYRLAAAITAPSTGEFLVVRQPRPPSPPEEEEDYRRFVDSDLYDLPSAPLGPLEGAPRSEVAIGGADSVASRLDLSRLDVSAALDQIFHQFGLPAGMSGEWRLLKYVEEAEFGPDAGINTVYIVGSLELRLDDLPGNDRIGQYAYIGLLNSELSSNCTASPALPFQEYPPGITLVPMKSRTLAPFRTTNLVVVRSTNGAGGSTCSDFFASGEALLIDPGCSSQVHAELADLIDSLPKRLLVLVTHHHQDHIEGTWQIDYTSVTGGEKICIGDQELQVVFAPGHTDGHMGLLHVNTNTLVVGDHCVGHGSATLDSRNGGNMKDYFETTYKFLELSPHVLIPMHGRINLWPKYMLCGYLRNRRAREASILHSIENGAQTLFDIVSKTYSDVDRKLWIPASFNVRLHVDHLNSLHKLPKDFSLENFKESCGVHFMLRWAVAYVHSRSSPAILAASALAGGLAIACALRRNYCKQS</sequence>
<evidence type="ECO:0007829" key="4">
    <source>
        <dbReference type="PeptideAtlas" id="A0A804N0E2"/>
    </source>
</evidence>
<dbReference type="InterPro" id="IPR036866">
    <property type="entry name" value="RibonucZ/Hydroxyglut_hydro"/>
</dbReference>
<accession>A0A804N0E2</accession>
<dbReference type="Proteomes" id="UP000007305">
    <property type="component" value="Chromosome 3"/>
</dbReference>
<keyword evidence="3" id="KW-1185">Reference proteome</keyword>
<evidence type="ECO:0000259" key="1">
    <source>
        <dbReference type="SMART" id="SM00849"/>
    </source>
</evidence>
<keyword evidence="4" id="KW-1267">Proteomics identification</keyword>
<proteinExistence type="evidence at protein level"/>
<gene>
    <name evidence="2" type="primary">LOC100191605</name>
</gene>
<dbReference type="InterPro" id="IPR036388">
    <property type="entry name" value="WH-like_DNA-bd_sf"/>
</dbReference>
<dbReference type="AlphaFoldDB" id="A0A804N0E2"/>
<dbReference type="OrthoDB" id="17458at2759"/>
<dbReference type="PANTHER" id="PTHR23131:SF0">
    <property type="entry name" value="ENDORIBONUCLEASE LACTB2"/>
    <property type="match status" value="1"/>
</dbReference>
<dbReference type="InterPro" id="IPR050662">
    <property type="entry name" value="Sec-metab_biosynth-thioest"/>
</dbReference>
<dbReference type="PANTHER" id="PTHR23131">
    <property type="entry name" value="ENDORIBONUCLEASE LACTB2"/>
    <property type="match status" value="1"/>
</dbReference>
<dbReference type="Gene3D" id="1.10.10.10">
    <property type="entry name" value="Winged helix-like DNA-binding domain superfamily/Winged helix DNA-binding domain"/>
    <property type="match status" value="1"/>
</dbReference>
<organism evidence="2 3">
    <name type="scientific">Zea mays</name>
    <name type="common">Maize</name>
    <dbReference type="NCBI Taxonomy" id="4577"/>
    <lineage>
        <taxon>Eukaryota</taxon>
        <taxon>Viridiplantae</taxon>
        <taxon>Streptophyta</taxon>
        <taxon>Embryophyta</taxon>
        <taxon>Tracheophyta</taxon>
        <taxon>Spermatophyta</taxon>
        <taxon>Magnoliopsida</taxon>
        <taxon>Liliopsida</taxon>
        <taxon>Poales</taxon>
        <taxon>Poaceae</taxon>
        <taxon>PACMAD clade</taxon>
        <taxon>Panicoideae</taxon>
        <taxon>Andropogonodae</taxon>
        <taxon>Andropogoneae</taxon>
        <taxon>Tripsacinae</taxon>
        <taxon>Zea</taxon>
    </lineage>
</organism>
<name>A0A804N0E2_MAIZE</name>
<evidence type="ECO:0000313" key="3">
    <source>
        <dbReference type="Proteomes" id="UP000007305"/>
    </source>
</evidence>
<reference evidence="2" key="3">
    <citation type="submission" date="2021-05" db="UniProtKB">
        <authorList>
            <consortium name="EnsemblPlants"/>
        </authorList>
    </citation>
    <scope>IDENTIFICATION</scope>
    <source>
        <strain evidence="2">cv. B73</strain>
    </source>
</reference>
<dbReference type="SUPFAM" id="SSF56281">
    <property type="entry name" value="Metallo-hydrolase/oxidoreductase"/>
    <property type="match status" value="1"/>
</dbReference>